<name>A0A5N5GMV8_9ROSA</name>
<accession>A0A5N5GMV8</accession>
<dbReference type="EMBL" id="SMOL01000402">
    <property type="protein sequence ID" value="KAB2615201.1"/>
    <property type="molecule type" value="Genomic_DNA"/>
</dbReference>
<reference evidence="1 2" key="3">
    <citation type="submission" date="2019-11" db="EMBL/GenBank/DDBJ databases">
        <title>A de novo genome assembly of a pear dwarfing rootstock.</title>
        <authorList>
            <person name="Wang F."/>
            <person name="Wang J."/>
            <person name="Li S."/>
            <person name="Zhang Y."/>
            <person name="Fang M."/>
            <person name="Ma L."/>
            <person name="Zhao Y."/>
            <person name="Jiang S."/>
        </authorList>
    </citation>
    <scope>NUCLEOTIDE SEQUENCE [LARGE SCALE GENOMIC DNA]</scope>
    <source>
        <strain evidence="1">S2</strain>
        <tissue evidence="1">Leaf</tissue>
    </source>
</reference>
<dbReference type="Proteomes" id="UP000327157">
    <property type="component" value="Chromosome 3"/>
</dbReference>
<gene>
    <name evidence="1" type="ORF">D8674_021789</name>
</gene>
<reference evidence="1 2" key="1">
    <citation type="submission" date="2019-09" db="EMBL/GenBank/DDBJ databases">
        <authorList>
            <person name="Ou C."/>
        </authorList>
    </citation>
    <scope>NUCLEOTIDE SEQUENCE [LARGE SCALE GENOMIC DNA]</scope>
    <source>
        <strain evidence="1">S2</strain>
        <tissue evidence="1">Leaf</tissue>
    </source>
</reference>
<organism evidence="1 2">
    <name type="scientific">Pyrus ussuriensis x Pyrus communis</name>
    <dbReference type="NCBI Taxonomy" id="2448454"/>
    <lineage>
        <taxon>Eukaryota</taxon>
        <taxon>Viridiplantae</taxon>
        <taxon>Streptophyta</taxon>
        <taxon>Embryophyta</taxon>
        <taxon>Tracheophyta</taxon>
        <taxon>Spermatophyta</taxon>
        <taxon>Magnoliopsida</taxon>
        <taxon>eudicotyledons</taxon>
        <taxon>Gunneridae</taxon>
        <taxon>Pentapetalae</taxon>
        <taxon>rosids</taxon>
        <taxon>fabids</taxon>
        <taxon>Rosales</taxon>
        <taxon>Rosaceae</taxon>
        <taxon>Amygdaloideae</taxon>
        <taxon>Maleae</taxon>
        <taxon>Pyrus</taxon>
    </lineage>
</organism>
<dbReference type="AlphaFoldDB" id="A0A5N5GMV8"/>
<sequence length="72" mass="7872">MGNARRQEPKASSSSQLNSEVIALTAEVADLRTKLASYKSQMSLIVQALSQSDIHLPDLRPLSTSEPLQPEH</sequence>
<comment type="caution">
    <text evidence="1">The sequence shown here is derived from an EMBL/GenBank/DDBJ whole genome shotgun (WGS) entry which is preliminary data.</text>
</comment>
<evidence type="ECO:0000313" key="1">
    <source>
        <dbReference type="EMBL" id="KAB2615201.1"/>
    </source>
</evidence>
<proteinExistence type="predicted"/>
<keyword evidence="2" id="KW-1185">Reference proteome</keyword>
<evidence type="ECO:0000313" key="2">
    <source>
        <dbReference type="Proteomes" id="UP000327157"/>
    </source>
</evidence>
<reference evidence="2" key="2">
    <citation type="submission" date="2019-10" db="EMBL/GenBank/DDBJ databases">
        <title>A de novo genome assembly of a pear dwarfing rootstock.</title>
        <authorList>
            <person name="Wang F."/>
            <person name="Wang J."/>
            <person name="Li S."/>
            <person name="Zhang Y."/>
            <person name="Fang M."/>
            <person name="Ma L."/>
            <person name="Zhao Y."/>
            <person name="Jiang S."/>
        </authorList>
    </citation>
    <scope>NUCLEOTIDE SEQUENCE [LARGE SCALE GENOMIC DNA]</scope>
</reference>
<protein>
    <submittedName>
        <fullName evidence="1">Uncharacterized protein</fullName>
    </submittedName>
</protein>